<dbReference type="PRINTS" id="PR00344">
    <property type="entry name" value="BCTRLSENSOR"/>
</dbReference>
<dbReference type="InterPro" id="IPR013655">
    <property type="entry name" value="PAS_fold_3"/>
</dbReference>
<gene>
    <name evidence="10" type="ORF">FPL22_13955</name>
</gene>
<dbReference type="EMBL" id="VMBG01000002">
    <property type="protein sequence ID" value="TSJ77199.1"/>
    <property type="molecule type" value="Genomic_DNA"/>
</dbReference>
<feature type="domain" description="PAS" evidence="8">
    <location>
        <begin position="162"/>
        <end position="234"/>
    </location>
</feature>
<dbReference type="CDD" id="cd00082">
    <property type="entry name" value="HisKA"/>
    <property type="match status" value="1"/>
</dbReference>
<dbReference type="RefSeq" id="WP_144353602.1">
    <property type="nucleotide sequence ID" value="NZ_CBCRVV010000016.1"/>
</dbReference>
<dbReference type="EC" id="2.7.13.3" evidence="2"/>
<dbReference type="Gene3D" id="2.10.70.100">
    <property type="match status" value="2"/>
</dbReference>
<dbReference type="CDD" id="cd00130">
    <property type="entry name" value="PAS"/>
    <property type="match status" value="4"/>
</dbReference>
<dbReference type="Pfam" id="PF08448">
    <property type="entry name" value="PAS_4"/>
    <property type="match status" value="2"/>
</dbReference>
<organism evidence="10 11">
    <name type="scientific">Rariglobus hedericola</name>
    <dbReference type="NCBI Taxonomy" id="2597822"/>
    <lineage>
        <taxon>Bacteria</taxon>
        <taxon>Pseudomonadati</taxon>
        <taxon>Verrucomicrobiota</taxon>
        <taxon>Opitutia</taxon>
        <taxon>Opitutales</taxon>
        <taxon>Opitutaceae</taxon>
        <taxon>Rariglobus</taxon>
    </lineage>
</organism>
<evidence type="ECO:0000259" key="9">
    <source>
        <dbReference type="PROSITE" id="PS50113"/>
    </source>
</evidence>
<dbReference type="SUPFAM" id="SSF55874">
    <property type="entry name" value="ATPase domain of HSP90 chaperone/DNA topoisomerase II/histidine kinase"/>
    <property type="match status" value="1"/>
</dbReference>
<sequence length="805" mass="90566">MPSPDDQQRRQMEAELHDASTRLEAILGAAEIGTWTWDIVSDLVVADRNLNRIFGITDSRDGLPVDDFFKSIHPEDLPHVKATVQRSVSAGGGNFEDDYRVIQSSGGIRWITARGTFQRDEKGRAVSMSGVLIDITGRKKAEAERDLLLERERAARREADSLNERLNFSLSALDLGYWNWDAVTDIMTVSERTADIYGIRADSVGTREAMRSVLHDEDRDRARTTAIEAVASRSDYSIEYRVNHPVHGLRWVAARGRPVLGSDGSVTGMMGVVQDITERRAQEQAVAELSRKLRAQTAHFETTLSNVADFVYSFDREGRFTYVNRGLLDLWGLTLDQAVGKNFTQLAYPREMADQLMRELAQVVTTRRPFTGETPYTNHAGKLGYYEYIFTPIFDEHGEVTALAGTTRDITERRVQEQSVIELSRKLRAQTEHFETTLSNLDDFVYSFDREGRVTYANRSLLALWQETPESVIGKSFKELGYPDDLANRHLSEIAQVIATRKPHVGETPYLTPEGEWVFFQYIFSPIFDEQGNVSAIAGTTRNTTERKKTELALSSAREELQRHAEILEATVAERTARLQETIGELEAFSYSVSHDMRAPLRAMQGYADALLDDYAPQLDEIANRHLTRIRKNAERLELLVRDILTYSRVAKENIELTPIPLQAFLDNLLPQLPNLQPPVAHVRFQRPLPTVIGHEAYLSQIFTNLLGNAVKFVAPGVIPVIDILTEDQGDSVKIIVKDNGLGIAPEHFTRIFNIFGRVHPDKQYEGTGIGLSIVKKAVQRMGGVIGLESKLGEGSLFWFTLAKA</sequence>
<evidence type="ECO:0000259" key="8">
    <source>
        <dbReference type="PROSITE" id="PS50112"/>
    </source>
</evidence>
<evidence type="ECO:0000256" key="6">
    <source>
        <dbReference type="SAM" id="Coils"/>
    </source>
</evidence>
<feature type="coiled-coil region" evidence="6">
    <location>
        <begin position="138"/>
        <end position="165"/>
    </location>
</feature>
<dbReference type="NCBIfam" id="TIGR00229">
    <property type="entry name" value="sensory_box"/>
    <property type="match status" value="4"/>
</dbReference>
<dbReference type="PANTHER" id="PTHR43304">
    <property type="entry name" value="PHYTOCHROME-LIKE PROTEIN CPH1"/>
    <property type="match status" value="1"/>
</dbReference>
<comment type="caution">
    <text evidence="10">The sequence shown here is derived from an EMBL/GenBank/DDBJ whole genome shotgun (WGS) entry which is preliminary data.</text>
</comment>
<dbReference type="SMART" id="SM00091">
    <property type="entry name" value="PAS"/>
    <property type="match status" value="4"/>
</dbReference>
<protein>
    <recommendedName>
        <fullName evidence="2">histidine kinase</fullName>
        <ecNumber evidence="2">2.7.13.3</ecNumber>
    </recommendedName>
</protein>
<dbReference type="AlphaFoldDB" id="A0A556QKN9"/>
<dbReference type="SMART" id="SM00086">
    <property type="entry name" value="PAC"/>
    <property type="match status" value="4"/>
</dbReference>
<dbReference type="InterPro" id="IPR000700">
    <property type="entry name" value="PAS-assoc_C"/>
</dbReference>
<dbReference type="InterPro" id="IPR052162">
    <property type="entry name" value="Sensor_kinase/Photoreceptor"/>
</dbReference>
<dbReference type="Proteomes" id="UP000315648">
    <property type="component" value="Unassembled WGS sequence"/>
</dbReference>
<dbReference type="PANTHER" id="PTHR43304:SF1">
    <property type="entry name" value="PAC DOMAIN-CONTAINING PROTEIN"/>
    <property type="match status" value="1"/>
</dbReference>
<dbReference type="InterPro" id="IPR000014">
    <property type="entry name" value="PAS"/>
</dbReference>
<dbReference type="InterPro" id="IPR036097">
    <property type="entry name" value="HisK_dim/P_sf"/>
</dbReference>
<proteinExistence type="predicted"/>
<keyword evidence="4" id="KW-0808">Transferase</keyword>
<dbReference type="InterPro" id="IPR003594">
    <property type="entry name" value="HATPase_dom"/>
</dbReference>
<dbReference type="Gene3D" id="3.30.450.20">
    <property type="entry name" value="PAS domain"/>
    <property type="match status" value="4"/>
</dbReference>
<name>A0A556QKN9_9BACT</name>
<evidence type="ECO:0000313" key="10">
    <source>
        <dbReference type="EMBL" id="TSJ77199.1"/>
    </source>
</evidence>
<feature type="domain" description="Histidine kinase" evidence="7">
    <location>
        <begin position="592"/>
        <end position="805"/>
    </location>
</feature>
<feature type="domain" description="PAC" evidence="9">
    <location>
        <begin position="95"/>
        <end position="147"/>
    </location>
</feature>
<evidence type="ECO:0000256" key="1">
    <source>
        <dbReference type="ARBA" id="ARBA00000085"/>
    </source>
</evidence>
<evidence type="ECO:0000259" key="7">
    <source>
        <dbReference type="PROSITE" id="PS50109"/>
    </source>
</evidence>
<dbReference type="Pfam" id="PF08447">
    <property type="entry name" value="PAS_3"/>
    <property type="match status" value="2"/>
</dbReference>
<keyword evidence="11" id="KW-1185">Reference proteome</keyword>
<dbReference type="InterPro" id="IPR004358">
    <property type="entry name" value="Sig_transdc_His_kin-like_C"/>
</dbReference>
<evidence type="ECO:0000256" key="5">
    <source>
        <dbReference type="ARBA" id="ARBA00022777"/>
    </source>
</evidence>
<evidence type="ECO:0000256" key="4">
    <source>
        <dbReference type="ARBA" id="ARBA00022679"/>
    </source>
</evidence>
<dbReference type="InterPro" id="IPR005467">
    <property type="entry name" value="His_kinase_dom"/>
</dbReference>
<comment type="catalytic activity">
    <reaction evidence="1">
        <text>ATP + protein L-histidine = ADP + protein N-phospho-L-histidine.</text>
        <dbReference type="EC" id="2.7.13.3"/>
    </reaction>
</comment>
<dbReference type="Pfam" id="PF00512">
    <property type="entry name" value="HisKA"/>
    <property type="match status" value="1"/>
</dbReference>
<dbReference type="InterPro" id="IPR001610">
    <property type="entry name" value="PAC"/>
</dbReference>
<dbReference type="SUPFAM" id="SSF47384">
    <property type="entry name" value="Homodimeric domain of signal transducing histidine kinase"/>
    <property type="match status" value="1"/>
</dbReference>
<dbReference type="SMART" id="SM00388">
    <property type="entry name" value="HisKA"/>
    <property type="match status" value="1"/>
</dbReference>
<dbReference type="SUPFAM" id="SSF55785">
    <property type="entry name" value="PYP-like sensor domain (PAS domain)"/>
    <property type="match status" value="4"/>
</dbReference>
<dbReference type="PROSITE" id="PS50113">
    <property type="entry name" value="PAC"/>
    <property type="match status" value="4"/>
</dbReference>
<feature type="domain" description="PAC" evidence="9">
    <location>
        <begin position="370"/>
        <end position="422"/>
    </location>
</feature>
<dbReference type="Pfam" id="PF02518">
    <property type="entry name" value="HATPase_c"/>
    <property type="match status" value="1"/>
</dbReference>
<dbReference type="InterPro" id="IPR035965">
    <property type="entry name" value="PAS-like_dom_sf"/>
</dbReference>
<dbReference type="SMART" id="SM00387">
    <property type="entry name" value="HATPase_c"/>
    <property type="match status" value="1"/>
</dbReference>
<evidence type="ECO:0000256" key="2">
    <source>
        <dbReference type="ARBA" id="ARBA00012438"/>
    </source>
</evidence>
<feature type="domain" description="PAS" evidence="8">
    <location>
        <begin position="430"/>
        <end position="485"/>
    </location>
</feature>
<accession>A0A556QKN9</accession>
<dbReference type="InterPro" id="IPR013656">
    <property type="entry name" value="PAS_4"/>
</dbReference>
<dbReference type="PROSITE" id="PS50109">
    <property type="entry name" value="HIS_KIN"/>
    <property type="match status" value="1"/>
</dbReference>
<feature type="domain" description="PAC" evidence="9">
    <location>
        <begin position="236"/>
        <end position="288"/>
    </location>
</feature>
<feature type="domain" description="PAS" evidence="8">
    <location>
        <begin position="296"/>
        <end position="367"/>
    </location>
</feature>
<keyword evidence="6" id="KW-0175">Coiled coil</keyword>
<evidence type="ECO:0000313" key="11">
    <source>
        <dbReference type="Proteomes" id="UP000315648"/>
    </source>
</evidence>
<dbReference type="OrthoDB" id="9808408at2"/>
<keyword evidence="5" id="KW-0418">Kinase</keyword>
<dbReference type="InterPro" id="IPR003661">
    <property type="entry name" value="HisK_dim/P_dom"/>
</dbReference>
<keyword evidence="3" id="KW-0597">Phosphoprotein</keyword>
<feature type="domain" description="PAC" evidence="9">
    <location>
        <begin position="504"/>
        <end position="556"/>
    </location>
</feature>
<dbReference type="Gene3D" id="1.10.287.130">
    <property type="match status" value="1"/>
</dbReference>
<evidence type="ECO:0000256" key="3">
    <source>
        <dbReference type="ARBA" id="ARBA00022553"/>
    </source>
</evidence>
<reference evidence="10 11" key="1">
    <citation type="submission" date="2019-07" db="EMBL/GenBank/DDBJ databases">
        <title>Description of 53C-WASEF.</title>
        <authorList>
            <person name="Pitt A."/>
            <person name="Hahn M.W."/>
        </authorList>
    </citation>
    <scope>NUCLEOTIDE SEQUENCE [LARGE SCALE GENOMIC DNA]</scope>
    <source>
        <strain evidence="10 11">53C-WASEF</strain>
    </source>
</reference>
<dbReference type="InterPro" id="IPR036890">
    <property type="entry name" value="HATPase_C_sf"/>
</dbReference>
<dbReference type="PROSITE" id="PS50112">
    <property type="entry name" value="PAS"/>
    <property type="match status" value="3"/>
</dbReference>
<dbReference type="Gene3D" id="3.30.565.10">
    <property type="entry name" value="Histidine kinase-like ATPase, C-terminal domain"/>
    <property type="match status" value="1"/>
</dbReference>
<dbReference type="GO" id="GO:0000155">
    <property type="term" value="F:phosphorelay sensor kinase activity"/>
    <property type="evidence" value="ECO:0007669"/>
    <property type="project" value="InterPro"/>
</dbReference>